<keyword evidence="18" id="KW-1185">Reference proteome</keyword>
<gene>
    <name evidence="10" type="primary">hemE</name>
    <name evidence="15" type="ORF">G3435_11575</name>
    <name evidence="16" type="ORF">G3436_19985</name>
</gene>
<dbReference type="CDD" id="cd00717">
    <property type="entry name" value="URO-D"/>
    <property type="match status" value="1"/>
</dbReference>
<keyword evidence="6 10" id="KW-0963">Cytoplasm</keyword>
<keyword evidence="9 10" id="KW-0627">Porphyrin biosynthesis</keyword>
<dbReference type="UniPathway" id="UPA00251">
    <property type="reaction ID" value="UER00321"/>
</dbReference>
<dbReference type="Proteomes" id="UP000482634">
    <property type="component" value="Unassembled WGS sequence"/>
</dbReference>
<dbReference type="NCBIfam" id="TIGR01464">
    <property type="entry name" value="hemE"/>
    <property type="match status" value="1"/>
</dbReference>
<evidence type="ECO:0000256" key="5">
    <source>
        <dbReference type="ARBA" id="ARBA00012288"/>
    </source>
</evidence>
<dbReference type="Proteomes" id="UP000480410">
    <property type="component" value="Unassembled WGS sequence"/>
</dbReference>
<dbReference type="PANTHER" id="PTHR21091">
    <property type="entry name" value="METHYLTETRAHYDROFOLATE:HOMOCYSTEINE METHYLTRANSFERASE RELATED"/>
    <property type="match status" value="1"/>
</dbReference>
<evidence type="ECO:0000256" key="4">
    <source>
        <dbReference type="ARBA" id="ARBA00011738"/>
    </source>
</evidence>
<keyword evidence="8 10" id="KW-0456">Lyase</keyword>
<evidence type="ECO:0000256" key="8">
    <source>
        <dbReference type="ARBA" id="ARBA00023239"/>
    </source>
</evidence>
<dbReference type="PROSITE" id="PS00906">
    <property type="entry name" value="UROD_1"/>
    <property type="match status" value="1"/>
</dbReference>
<dbReference type="EMBL" id="JAAHBV010000233">
    <property type="protein sequence ID" value="NER60459.1"/>
    <property type="molecule type" value="Genomic_DNA"/>
</dbReference>
<evidence type="ECO:0000259" key="13">
    <source>
        <dbReference type="PROSITE" id="PS00906"/>
    </source>
</evidence>
<feature type="domain" description="Uroporphyrinogen decarboxylase (URO-D)" evidence="14">
    <location>
        <begin position="143"/>
        <end position="159"/>
    </location>
</feature>
<sequence>MSYPSLHNNTFIKALLRQPTAHTPVWLMRQAGRYLPEHRALRARAGSYLDLLKTPDHATEATLQPLRRFDLDAAVVFADILSLPDAMGLGLYCVNGDGPRFRYPLRDERAIERLRLPEPGALEHVYQTIAQVRRELDGNVPLLGFAGSPWTLACYMVEGGPPGDCQLIKKMLYRRPELLHHLLKVLSHAVAADLNAQIESGAQAVMLVDTFGGALADTAYRRFSLYYLREVLARLHKTQQGVRVPSIVHTRGGGQWLSPLADSGADALGLDWTCDLALARQLVGNNVALQGNLDPTVLLADEACIRREVRRNLQAFGPPAGGFGHVVNLGHGISPATSPEAVAVLVDAVHHYSRVAGGVHA</sequence>
<dbReference type="PROSITE" id="PS00907">
    <property type="entry name" value="UROD_2"/>
    <property type="match status" value="1"/>
</dbReference>
<comment type="catalytic activity">
    <reaction evidence="10 11">
        <text>uroporphyrinogen III + 4 H(+) = coproporphyrinogen III + 4 CO2</text>
        <dbReference type="Rhea" id="RHEA:19865"/>
        <dbReference type="ChEBI" id="CHEBI:15378"/>
        <dbReference type="ChEBI" id="CHEBI:16526"/>
        <dbReference type="ChEBI" id="CHEBI:57308"/>
        <dbReference type="ChEBI" id="CHEBI:57309"/>
        <dbReference type="EC" id="4.1.1.37"/>
    </reaction>
</comment>
<evidence type="ECO:0000256" key="2">
    <source>
        <dbReference type="ARBA" id="ARBA00004804"/>
    </source>
</evidence>
<evidence type="ECO:0000256" key="11">
    <source>
        <dbReference type="RuleBase" id="RU000554"/>
    </source>
</evidence>
<keyword evidence="7 10" id="KW-0210">Decarboxylase</keyword>
<comment type="caution">
    <text evidence="10">Lacks conserved residue(s) required for the propagation of feature annotation.</text>
</comment>
<comment type="subcellular location">
    <subcellularLocation>
        <location evidence="1">Cytoplasm</location>
        <location evidence="1">Cytosol</location>
    </subcellularLocation>
</comment>
<feature type="binding site" evidence="10">
    <location>
        <position position="331"/>
    </location>
    <ligand>
        <name>substrate</name>
    </ligand>
</feature>
<evidence type="ECO:0000259" key="14">
    <source>
        <dbReference type="PROSITE" id="PS00907"/>
    </source>
</evidence>
<dbReference type="Gene3D" id="3.20.20.210">
    <property type="match status" value="1"/>
</dbReference>
<feature type="binding site" evidence="10">
    <location>
        <position position="210"/>
    </location>
    <ligand>
        <name>substrate</name>
    </ligand>
</feature>
<dbReference type="InterPro" id="IPR038071">
    <property type="entry name" value="UROD/MetE-like_sf"/>
</dbReference>
<dbReference type="Pfam" id="PF01208">
    <property type="entry name" value="URO-D"/>
    <property type="match status" value="1"/>
</dbReference>
<feature type="binding site" evidence="10">
    <location>
        <begin position="29"/>
        <end position="33"/>
    </location>
    <ligand>
        <name>substrate</name>
    </ligand>
</feature>
<evidence type="ECO:0000256" key="6">
    <source>
        <dbReference type="ARBA" id="ARBA00022490"/>
    </source>
</evidence>
<dbReference type="GO" id="GO:0004853">
    <property type="term" value="F:uroporphyrinogen decarboxylase activity"/>
    <property type="evidence" value="ECO:0007669"/>
    <property type="project" value="UniProtKB-UniRule"/>
</dbReference>
<evidence type="ECO:0000256" key="1">
    <source>
        <dbReference type="ARBA" id="ARBA00004514"/>
    </source>
</evidence>
<accession>A0A6M0CY85</accession>
<dbReference type="GO" id="GO:0019353">
    <property type="term" value="P:protoporphyrinogen IX biosynthetic process from glutamate"/>
    <property type="evidence" value="ECO:0007669"/>
    <property type="project" value="TreeGrafter"/>
</dbReference>
<feature type="binding site" evidence="10">
    <location>
        <position position="155"/>
    </location>
    <ligand>
        <name>substrate</name>
    </ligand>
</feature>
<comment type="pathway">
    <text evidence="2 10 11">Porphyrin-containing compound metabolism; protoporphyrin-IX biosynthesis; coproporphyrinogen-III from 5-aminolevulinate: step 4/4.</text>
</comment>
<dbReference type="PANTHER" id="PTHR21091:SF169">
    <property type="entry name" value="UROPORPHYRINOGEN DECARBOXYLASE"/>
    <property type="match status" value="1"/>
</dbReference>
<evidence type="ECO:0000313" key="16">
    <source>
        <dbReference type="EMBL" id="NER65727.1"/>
    </source>
</evidence>
<evidence type="ECO:0000256" key="3">
    <source>
        <dbReference type="ARBA" id="ARBA00009935"/>
    </source>
</evidence>
<dbReference type="EC" id="4.1.1.37" evidence="5 10"/>
<comment type="subunit">
    <text evidence="4 10">Homodimer.</text>
</comment>
<dbReference type="EMBL" id="JAAHBU010000317">
    <property type="protein sequence ID" value="NER65727.1"/>
    <property type="molecule type" value="Genomic_DNA"/>
</dbReference>
<evidence type="ECO:0000313" key="18">
    <source>
        <dbReference type="Proteomes" id="UP000482634"/>
    </source>
</evidence>
<evidence type="ECO:0000256" key="10">
    <source>
        <dbReference type="HAMAP-Rule" id="MF_00218"/>
    </source>
</evidence>
<organism evidence="16 18">
    <name type="scientific">Pseudomonas brassicae</name>
    <dbReference type="NCBI Taxonomy" id="2708063"/>
    <lineage>
        <taxon>Bacteria</taxon>
        <taxon>Pseudomonadati</taxon>
        <taxon>Pseudomonadota</taxon>
        <taxon>Gammaproteobacteria</taxon>
        <taxon>Pseudomonadales</taxon>
        <taxon>Pseudomonadaceae</taxon>
        <taxon>Pseudomonas</taxon>
    </lineage>
</organism>
<feature type="binding site" evidence="10">
    <location>
        <position position="79"/>
    </location>
    <ligand>
        <name>substrate</name>
    </ligand>
</feature>
<evidence type="ECO:0000256" key="9">
    <source>
        <dbReference type="ARBA" id="ARBA00023244"/>
    </source>
</evidence>
<evidence type="ECO:0000313" key="17">
    <source>
        <dbReference type="Proteomes" id="UP000480410"/>
    </source>
</evidence>
<dbReference type="InterPro" id="IPR006361">
    <property type="entry name" value="Uroporphyrinogen_deCO2ase_HemE"/>
</dbReference>
<feature type="domain" description="Uroporphyrinogen decarboxylase (URO-D)" evidence="13">
    <location>
        <begin position="24"/>
        <end position="33"/>
    </location>
</feature>
<proteinExistence type="inferred from homology"/>
<comment type="caution">
    <text evidence="16">The sequence shown here is derived from an EMBL/GenBank/DDBJ whole genome shotgun (WGS) entry which is preliminary data.</text>
</comment>
<evidence type="ECO:0000256" key="7">
    <source>
        <dbReference type="ARBA" id="ARBA00022793"/>
    </source>
</evidence>
<dbReference type="SUPFAM" id="SSF51726">
    <property type="entry name" value="UROD/MetE-like"/>
    <property type="match status" value="1"/>
</dbReference>
<dbReference type="HAMAP" id="MF_00218">
    <property type="entry name" value="URO_D"/>
    <property type="match status" value="1"/>
</dbReference>
<feature type="site" description="Transition state stabilizer" evidence="10">
    <location>
        <position position="79"/>
    </location>
</feature>
<dbReference type="AlphaFoldDB" id="A0A6B3P1F9"/>
<name>A0A6B3P1F9_9PSED</name>
<reference evidence="17 18" key="1">
    <citation type="submission" date="2020-02" db="EMBL/GenBank/DDBJ databases">
        <title>Broccoli isolated Pseudomonas sp.</title>
        <authorList>
            <person name="Fujikawa T."/>
            <person name="Sawada H."/>
        </authorList>
    </citation>
    <scope>NUCLEOTIDE SEQUENCE [LARGE SCALE GENOMIC DNA]</scope>
    <source>
        <strain evidence="16 18">MAFF212427</strain>
        <strain evidence="15 17">MAFF212428</strain>
    </source>
</reference>
<dbReference type="FunFam" id="3.20.20.210:FF:000008">
    <property type="entry name" value="Uroporphyrinogen decarboxylase"/>
    <property type="match status" value="1"/>
</dbReference>
<dbReference type="InterPro" id="IPR000257">
    <property type="entry name" value="Uroporphyrinogen_deCOase"/>
</dbReference>
<dbReference type="RefSeq" id="WP_163948533.1">
    <property type="nucleotide sequence ID" value="NZ_JAAHBU010000317.1"/>
</dbReference>
<protein>
    <recommendedName>
        <fullName evidence="5 10">Uroporphyrinogen decarboxylase</fullName>
        <shortName evidence="10">UPD</shortName>
        <shortName evidence="10">URO-D</shortName>
        <ecNumber evidence="5 10">4.1.1.37</ecNumber>
    </recommendedName>
</protein>
<comment type="similarity">
    <text evidence="3 10 12">Belongs to the uroporphyrinogen decarboxylase family.</text>
</comment>
<accession>A0A6B3P1F9</accession>
<comment type="function">
    <text evidence="10">Catalyzes the decarboxylation of four acetate groups of uroporphyrinogen-III to yield coproporphyrinogen-III.</text>
</comment>
<dbReference type="GO" id="GO:0005829">
    <property type="term" value="C:cytosol"/>
    <property type="evidence" value="ECO:0007669"/>
    <property type="project" value="UniProtKB-SubCell"/>
</dbReference>
<evidence type="ECO:0000313" key="15">
    <source>
        <dbReference type="EMBL" id="NER60459.1"/>
    </source>
</evidence>
<evidence type="ECO:0000256" key="12">
    <source>
        <dbReference type="RuleBase" id="RU004169"/>
    </source>
</evidence>